<organism evidence="2 3">
    <name type="scientific">Roseibium algae</name>
    <dbReference type="NCBI Taxonomy" id="3123038"/>
    <lineage>
        <taxon>Bacteria</taxon>
        <taxon>Pseudomonadati</taxon>
        <taxon>Pseudomonadota</taxon>
        <taxon>Alphaproteobacteria</taxon>
        <taxon>Hyphomicrobiales</taxon>
        <taxon>Stappiaceae</taxon>
        <taxon>Roseibium</taxon>
    </lineage>
</organism>
<name>A0ABU8TK73_9HYPH</name>
<dbReference type="EMBL" id="JBAKIA010000005">
    <property type="protein sequence ID" value="MEJ8474223.1"/>
    <property type="molecule type" value="Genomic_DNA"/>
</dbReference>
<sequence length="212" mass="23033">MNDQTNHRQNDVSVSGGRISFPTPETMNAAQKDVYDQIVSGPRGALVGPLRAALHNPVLADRWQRLGQVLRFETSIPTHLNELAILVTARRWNSDLEWSIHARDADRAGLAPSIVAAIRTCAAPDFSDDEEASEVYEFAQQLVQGGDVADQAYRAVASRWGEVGAVELTAVIGYYSMVAMTLNVHRIPLPAGMTDRLPGTRDSLAILPSSNG</sequence>
<reference evidence="2 3" key="1">
    <citation type="submission" date="2024-02" db="EMBL/GenBank/DDBJ databases">
        <title>Roseibium algae sp. nov., isolated from marine alga (Grateloupia sp.), showing potential in myo-inositol conversion.</title>
        <authorList>
            <person name="Wang Y."/>
        </authorList>
    </citation>
    <scope>NUCLEOTIDE SEQUENCE [LARGE SCALE GENOMIC DNA]</scope>
    <source>
        <strain evidence="2 3">H3510</strain>
    </source>
</reference>
<evidence type="ECO:0000313" key="3">
    <source>
        <dbReference type="Proteomes" id="UP001385499"/>
    </source>
</evidence>
<comment type="caution">
    <text evidence="2">The sequence shown here is derived from an EMBL/GenBank/DDBJ whole genome shotgun (WGS) entry which is preliminary data.</text>
</comment>
<dbReference type="PANTHER" id="PTHR34846:SF11">
    <property type="entry name" value="4-CARBOXYMUCONOLACTONE DECARBOXYLASE FAMILY PROTEIN (AFU_ORTHOLOGUE AFUA_6G11590)"/>
    <property type="match status" value="1"/>
</dbReference>
<dbReference type="Proteomes" id="UP001385499">
    <property type="component" value="Unassembled WGS sequence"/>
</dbReference>
<dbReference type="SUPFAM" id="SSF69118">
    <property type="entry name" value="AhpD-like"/>
    <property type="match status" value="1"/>
</dbReference>
<gene>
    <name evidence="2" type="ORF">V6575_08975</name>
</gene>
<keyword evidence="3" id="KW-1185">Reference proteome</keyword>
<evidence type="ECO:0000256" key="1">
    <source>
        <dbReference type="SAM" id="MobiDB-lite"/>
    </source>
</evidence>
<protein>
    <submittedName>
        <fullName evidence="2">Carboxymuconolactone decarboxylase family protein</fullName>
    </submittedName>
</protein>
<feature type="region of interest" description="Disordered" evidence="1">
    <location>
        <begin position="1"/>
        <end position="23"/>
    </location>
</feature>
<accession>A0ABU8TK73</accession>
<evidence type="ECO:0000313" key="2">
    <source>
        <dbReference type="EMBL" id="MEJ8474223.1"/>
    </source>
</evidence>
<dbReference type="InterPro" id="IPR029032">
    <property type="entry name" value="AhpD-like"/>
</dbReference>
<dbReference type="RefSeq" id="WP_340273962.1">
    <property type="nucleotide sequence ID" value="NZ_JBAKIA010000005.1"/>
</dbReference>
<dbReference type="PANTHER" id="PTHR34846">
    <property type="entry name" value="4-CARBOXYMUCONOLACTONE DECARBOXYLASE FAMILY PROTEIN (AFU_ORTHOLOGUE AFUA_6G11590)"/>
    <property type="match status" value="1"/>
</dbReference>
<proteinExistence type="predicted"/>
<dbReference type="Gene3D" id="1.20.1290.10">
    <property type="entry name" value="AhpD-like"/>
    <property type="match status" value="1"/>
</dbReference>
<feature type="compositionally biased region" description="Basic and acidic residues" evidence="1">
    <location>
        <begin position="1"/>
        <end position="10"/>
    </location>
</feature>